<evidence type="ECO:0000313" key="10">
    <source>
        <dbReference type="Proteomes" id="UP000094412"/>
    </source>
</evidence>
<dbReference type="AlphaFoldDB" id="A0A1C2DWD9"/>
<evidence type="ECO:0000256" key="4">
    <source>
        <dbReference type="ARBA" id="ARBA00022692"/>
    </source>
</evidence>
<dbReference type="RefSeq" id="WP_024924942.1">
    <property type="nucleotide sequence ID" value="NZ_MDEO01000031.1"/>
</dbReference>
<dbReference type="InterPro" id="IPR050366">
    <property type="entry name" value="BP-dependent_transpt_permease"/>
</dbReference>
<dbReference type="Pfam" id="PF00528">
    <property type="entry name" value="BPD_transp_1"/>
    <property type="match status" value="1"/>
</dbReference>
<dbReference type="CDD" id="cd06261">
    <property type="entry name" value="TM_PBP2"/>
    <property type="match status" value="1"/>
</dbReference>
<proteinExistence type="inferred from homology"/>
<evidence type="ECO:0000313" key="9">
    <source>
        <dbReference type="EMBL" id="OCX18973.1"/>
    </source>
</evidence>
<evidence type="ECO:0000256" key="5">
    <source>
        <dbReference type="ARBA" id="ARBA00022989"/>
    </source>
</evidence>
<dbReference type="InterPro" id="IPR000515">
    <property type="entry name" value="MetI-like"/>
</dbReference>
<comment type="subcellular location">
    <subcellularLocation>
        <location evidence="1 7">Cell membrane</location>
        <topology evidence="1 7">Multi-pass membrane protein</topology>
    </subcellularLocation>
</comment>
<evidence type="ECO:0000256" key="7">
    <source>
        <dbReference type="RuleBase" id="RU363032"/>
    </source>
</evidence>
<sequence>MTLTTHRRVRPRAASGWWRLWASAQVRWGVILLVAMTALVVIGPFLAPYDPAAPVGKPYAAPSAVAWLGTDNLGRDVLSRVLAGGVYLAWMAPVSALLSVVTGAAIALVTAYYRGWTDLVLKRSLDVLLAFPGVLLTLLCVSVFGPRPVLLVGLVVLTLMPGVARVIRGAALPLLDREYVLWAKAVGTPGPVIILRELLPNVSSPLLVELGLRLSWSVGILSSMSFIGYGIQPPAADWGLMVSENGTGLGTQPFAVLAPIAMIILYTIGGGLIAEGAARVMARTEGKA</sequence>
<dbReference type="OrthoDB" id="9766870at2"/>
<keyword evidence="2 7" id="KW-0813">Transport</keyword>
<dbReference type="PANTHER" id="PTHR43386">
    <property type="entry name" value="OLIGOPEPTIDE TRANSPORT SYSTEM PERMEASE PROTEIN APPC"/>
    <property type="match status" value="1"/>
</dbReference>
<evidence type="ECO:0000259" key="8">
    <source>
        <dbReference type="PROSITE" id="PS50928"/>
    </source>
</evidence>
<dbReference type="Gene3D" id="1.10.3720.10">
    <property type="entry name" value="MetI-like"/>
    <property type="match status" value="1"/>
</dbReference>
<dbReference type="Proteomes" id="UP000094412">
    <property type="component" value="Unassembled WGS sequence"/>
</dbReference>
<dbReference type="InterPro" id="IPR035906">
    <property type="entry name" value="MetI-like_sf"/>
</dbReference>
<dbReference type="EMBL" id="MDEO01000031">
    <property type="protein sequence ID" value="OCX18973.1"/>
    <property type="molecule type" value="Genomic_DNA"/>
</dbReference>
<keyword evidence="6 7" id="KW-0472">Membrane</keyword>
<feature type="transmembrane region" description="Helical" evidence="7">
    <location>
        <begin position="87"/>
        <end position="113"/>
    </location>
</feature>
<gene>
    <name evidence="9" type="ORF">QV13_11580</name>
</gene>
<organism evidence="9 10">
    <name type="scientific">Mesorhizobium hungaricum</name>
    <dbReference type="NCBI Taxonomy" id="1566387"/>
    <lineage>
        <taxon>Bacteria</taxon>
        <taxon>Pseudomonadati</taxon>
        <taxon>Pseudomonadota</taxon>
        <taxon>Alphaproteobacteria</taxon>
        <taxon>Hyphomicrobiales</taxon>
        <taxon>Phyllobacteriaceae</taxon>
        <taxon>Mesorhizobium</taxon>
    </lineage>
</organism>
<feature type="transmembrane region" description="Helical" evidence="7">
    <location>
        <begin position="150"/>
        <end position="167"/>
    </location>
</feature>
<keyword evidence="5 7" id="KW-1133">Transmembrane helix</keyword>
<feature type="transmembrane region" description="Helical" evidence="7">
    <location>
        <begin position="252"/>
        <end position="274"/>
    </location>
</feature>
<dbReference type="GO" id="GO:0005886">
    <property type="term" value="C:plasma membrane"/>
    <property type="evidence" value="ECO:0007669"/>
    <property type="project" value="UniProtKB-SubCell"/>
</dbReference>
<keyword evidence="4 7" id="KW-0812">Transmembrane</keyword>
<feature type="domain" description="ABC transmembrane type-1" evidence="8">
    <location>
        <begin position="85"/>
        <end position="274"/>
    </location>
</feature>
<evidence type="ECO:0000256" key="6">
    <source>
        <dbReference type="ARBA" id="ARBA00023136"/>
    </source>
</evidence>
<name>A0A1C2DWD9_9HYPH</name>
<evidence type="ECO:0000256" key="3">
    <source>
        <dbReference type="ARBA" id="ARBA00022475"/>
    </source>
</evidence>
<feature type="transmembrane region" description="Helical" evidence="7">
    <location>
        <begin position="125"/>
        <end position="144"/>
    </location>
</feature>
<protein>
    <submittedName>
        <fullName evidence="9">Peptide ABC transporter permease</fullName>
    </submittedName>
</protein>
<dbReference type="STRING" id="1566387.QV13_11580"/>
<evidence type="ECO:0000256" key="2">
    <source>
        <dbReference type="ARBA" id="ARBA00022448"/>
    </source>
</evidence>
<keyword evidence="3" id="KW-1003">Cell membrane</keyword>
<feature type="transmembrane region" description="Helical" evidence="7">
    <location>
        <begin position="214"/>
        <end position="232"/>
    </location>
</feature>
<keyword evidence="10" id="KW-1185">Reference proteome</keyword>
<evidence type="ECO:0000256" key="1">
    <source>
        <dbReference type="ARBA" id="ARBA00004651"/>
    </source>
</evidence>
<dbReference type="PROSITE" id="PS50928">
    <property type="entry name" value="ABC_TM1"/>
    <property type="match status" value="1"/>
</dbReference>
<comment type="caution">
    <text evidence="9">The sequence shown here is derived from an EMBL/GenBank/DDBJ whole genome shotgun (WGS) entry which is preliminary data.</text>
</comment>
<feature type="transmembrane region" description="Helical" evidence="7">
    <location>
        <begin position="28"/>
        <end position="47"/>
    </location>
</feature>
<dbReference type="PANTHER" id="PTHR43386:SF25">
    <property type="entry name" value="PEPTIDE ABC TRANSPORTER PERMEASE PROTEIN"/>
    <property type="match status" value="1"/>
</dbReference>
<dbReference type="SUPFAM" id="SSF161098">
    <property type="entry name" value="MetI-like"/>
    <property type="match status" value="1"/>
</dbReference>
<accession>A0A1C2DWD9</accession>
<comment type="similarity">
    <text evidence="7">Belongs to the binding-protein-dependent transport system permease family.</text>
</comment>
<reference evidence="9 10" key="1">
    <citation type="submission" date="2016-08" db="EMBL/GenBank/DDBJ databases">
        <title>Whole genome sequence of Mesorhizobium sp. strain UASWS1009 isolated from industrial sewage.</title>
        <authorList>
            <person name="Crovadore J."/>
            <person name="Calmin G."/>
            <person name="Chablais R."/>
            <person name="Cochard B."/>
            <person name="Lefort F."/>
        </authorList>
    </citation>
    <scope>NUCLEOTIDE SEQUENCE [LARGE SCALE GENOMIC DNA]</scope>
    <source>
        <strain evidence="9 10">UASWS1009</strain>
    </source>
</reference>
<dbReference type="GO" id="GO:0055085">
    <property type="term" value="P:transmembrane transport"/>
    <property type="evidence" value="ECO:0007669"/>
    <property type="project" value="InterPro"/>
</dbReference>